<reference evidence="7 8" key="1">
    <citation type="submission" date="2023-08" db="EMBL/GenBank/DDBJ databases">
        <title>Bioegradation of LLDPE and BLDPE plastic by marine bacteria from coast plastic debris.</title>
        <authorList>
            <person name="Rong Z."/>
        </authorList>
    </citation>
    <scope>NUCLEOTIDE SEQUENCE [LARGE SCALE GENOMIC DNA]</scope>
    <source>
        <strain evidence="7 8">Z-2</strain>
    </source>
</reference>
<evidence type="ECO:0000313" key="7">
    <source>
        <dbReference type="EMBL" id="MDS1116734.1"/>
    </source>
</evidence>
<dbReference type="InterPro" id="IPR006058">
    <property type="entry name" value="2Fe2S_fd_BS"/>
</dbReference>
<gene>
    <name evidence="7" type="ORF">RD149_23610</name>
</gene>
<name>A0ABU2H0H4_9ACTN</name>
<accession>A0ABU2H0H4</accession>
<keyword evidence="5" id="KW-0411">Iron-sulfur</keyword>
<dbReference type="RefSeq" id="WP_310952468.1">
    <property type="nucleotide sequence ID" value="NZ_JAVLUS010000033.1"/>
</dbReference>
<dbReference type="PANTHER" id="PTHR44379:SF5">
    <property type="entry name" value="OXIDOREDUCTASE WITH IRON-SULFUR SUBUNIT"/>
    <property type="match status" value="1"/>
</dbReference>
<dbReference type="InterPro" id="IPR051452">
    <property type="entry name" value="Diverse_Oxidoreductases"/>
</dbReference>
<keyword evidence="1" id="KW-0001">2Fe-2S</keyword>
<evidence type="ECO:0000256" key="3">
    <source>
        <dbReference type="ARBA" id="ARBA00023002"/>
    </source>
</evidence>
<dbReference type="InterPro" id="IPR012675">
    <property type="entry name" value="Beta-grasp_dom_sf"/>
</dbReference>
<organism evidence="7 8">
    <name type="scientific">Gordonia westfalica</name>
    <dbReference type="NCBI Taxonomy" id="158898"/>
    <lineage>
        <taxon>Bacteria</taxon>
        <taxon>Bacillati</taxon>
        <taxon>Actinomycetota</taxon>
        <taxon>Actinomycetes</taxon>
        <taxon>Mycobacteriales</taxon>
        <taxon>Gordoniaceae</taxon>
        <taxon>Gordonia</taxon>
    </lineage>
</organism>
<dbReference type="InterPro" id="IPR002888">
    <property type="entry name" value="2Fe-2S-bd"/>
</dbReference>
<dbReference type="PROSITE" id="PS00197">
    <property type="entry name" value="2FE2S_FER_1"/>
    <property type="match status" value="1"/>
</dbReference>
<evidence type="ECO:0000256" key="1">
    <source>
        <dbReference type="ARBA" id="ARBA00022714"/>
    </source>
</evidence>
<evidence type="ECO:0000256" key="5">
    <source>
        <dbReference type="ARBA" id="ARBA00023014"/>
    </source>
</evidence>
<dbReference type="EMBL" id="JAVLUS010000033">
    <property type="protein sequence ID" value="MDS1116734.1"/>
    <property type="molecule type" value="Genomic_DNA"/>
</dbReference>
<proteinExistence type="predicted"/>
<keyword evidence="3" id="KW-0560">Oxidoreductase</keyword>
<feature type="domain" description="2Fe-2S ferredoxin-type" evidence="6">
    <location>
        <begin position="1"/>
        <end position="77"/>
    </location>
</feature>
<evidence type="ECO:0000313" key="8">
    <source>
        <dbReference type="Proteomes" id="UP001265083"/>
    </source>
</evidence>
<comment type="caution">
    <text evidence="7">The sequence shown here is derived from an EMBL/GenBank/DDBJ whole genome shotgun (WGS) entry which is preliminary data.</text>
</comment>
<dbReference type="SUPFAM" id="SSF47741">
    <property type="entry name" value="CO dehydrogenase ISP C-domain like"/>
    <property type="match status" value="1"/>
</dbReference>
<dbReference type="InterPro" id="IPR036010">
    <property type="entry name" value="2Fe-2S_ferredoxin-like_sf"/>
</dbReference>
<protein>
    <submittedName>
        <fullName evidence="7">(2Fe-2S)-binding protein</fullName>
    </submittedName>
</protein>
<dbReference type="CDD" id="cd00207">
    <property type="entry name" value="fer2"/>
    <property type="match status" value="1"/>
</dbReference>
<dbReference type="Proteomes" id="UP001265083">
    <property type="component" value="Unassembled WGS sequence"/>
</dbReference>
<evidence type="ECO:0000259" key="6">
    <source>
        <dbReference type="PROSITE" id="PS51085"/>
    </source>
</evidence>
<keyword evidence="8" id="KW-1185">Reference proteome</keyword>
<dbReference type="InterPro" id="IPR001041">
    <property type="entry name" value="2Fe-2S_ferredoxin-type"/>
</dbReference>
<dbReference type="Gene3D" id="1.10.150.120">
    <property type="entry name" value="[2Fe-2S]-binding domain"/>
    <property type="match status" value="1"/>
</dbReference>
<sequence>MEIELEVNGVVEPVDVDPMTSLLDVLRDVLMLRGTKLGCGEGRCGACTVQLDGRAVLSCLVPATLATNGPIDTIEGVAAPDGTLNSIQSAMLKHGGVQCGACTPGMVMSLCALLSANKSPTEDEVRVAISGNICRCTGYQGIVDAAMQVAREECCEERS</sequence>
<dbReference type="Gene3D" id="3.10.20.30">
    <property type="match status" value="1"/>
</dbReference>
<keyword evidence="4" id="KW-0408">Iron</keyword>
<dbReference type="PROSITE" id="PS51085">
    <property type="entry name" value="2FE2S_FER_2"/>
    <property type="match status" value="1"/>
</dbReference>
<evidence type="ECO:0000256" key="2">
    <source>
        <dbReference type="ARBA" id="ARBA00022723"/>
    </source>
</evidence>
<dbReference type="InterPro" id="IPR036884">
    <property type="entry name" value="2Fe-2S-bd_dom_sf"/>
</dbReference>
<dbReference type="Pfam" id="PF01799">
    <property type="entry name" value="Fer2_2"/>
    <property type="match status" value="1"/>
</dbReference>
<keyword evidence="2" id="KW-0479">Metal-binding</keyword>
<dbReference type="Pfam" id="PF00111">
    <property type="entry name" value="Fer2"/>
    <property type="match status" value="1"/>
</dbReference>
<dbReference type="SUPFAM" id="SSF54292">
    <property type="entry name" value="2Fe-2S ferredoxin-like"/>
    <property type="match status" value="1"/>
</dbReference>
<evidence type="ECO:0000256" key="4">
    <source>
        <dbReference type="ARBA" id="ARBA00023004"/>
    </source>
</evidence>
<dbReference type="PANTHER" id="PTHR44379">
    <property type="entry name" value="OXIDOREDUCTASE WITH IRON-SULFUR SUBUNIT"/>
    <property type="match status" value="1"/>
</dbReference>